<dbReference type="PROSITE" id="PS50006">
    <property type="entry name" value="FHA_DOMAIN"/>
    <property type="match status" value="1"/>
</dbReference>
<dbReference type="SMART" id="SM00240">
    <property type="entry name" value="FHA"/>
    <property type="match status" value="1"/>
</dbReference>
<dbReference type="SUPFAM" id="SSF49879">
    <property type="entry name" value="SMAD/FHA domain"/>
    <property type="match status" value="1"/>
</dbReference>
<feature type="domain" description="FHA" evidence="1">
    <location>
        <begin position="28"/>
        <end position="77"/>
    </location>
</feature>
<evidence type="ECO:0000259" key="1">
    <source>
        <dbReference type="PROSITE" id="PS50006"/>
    </source>
</evidence>
<dbReference type="PROSITE" id="PS00107">
    <property type="entry name" value="PROTEIN_KINASE_ATP"/>
    <property type="match status" value="1"/>
</dbReference>
<evidence type="ECO:0000259" key="2">
    <source>
        <dbReference type="PROSITE" id="PS50011"/>
    </source>
</evidence>
<feature type="non-terminal residue" evidence="3">
    <location>
        <position position="1"/>
    </location>
</feature>
<dbReference type="InterPro" id="IPR011009">
    <property type="entry name" value="Kinase-like_dom_sf"/>
</dbReference>
<dbReference type="Gene3D" id="3.30.200.20">
    <property type="entry name" value="Phosphorylase Kinase, domain 1"/>
    <property type="match status" value="1"/>
</dbReference>
<evidence type="ECO:0008006" key="4">
    <source>
        <dbReference type="Google" id="ProtNLM"/>
    </source>
</evidence>
<name>A0A382WQZ9_9ZZZZ</name>
<dbReference type="InterPro" id="IPR000719">
    <property type="entry name" value="Prot_kinase_dom"/>
</dbReference>
<gene>
    <name evidence="3" type="ORF">METZ01_LOCUS413452</name>
</gene>
<dbReference type="Pfam" id="PF00498">
    <property type="entry name" value="FHA"/>
    <property type="match status" value="1"/>
</dbReference>
<dbReference type="InterPro" id="IPR008984">
    <property type="entry name" value="SMAD_FHA_dom_sf"/>
</dbReference>
<evidence type="ECO:0000313" key="3">
    <source>
        <dbReference type="EMBL" id="SVD60598.1"/>
    </source>
</evidence>
<dbReference type="PROSITE" id="PS50011">
    <property type="entry name" value="PROTEIN_KINASE_DOM"/>
    <property type="match status" value="1"/>
</dbReference>
<dbReference type="GO" id="GO:0004672">
    <property type="term" value="F:protein kinase activity"/>
    <property type="evidence" value="ECO:0007669"/>
    <property type="project" value="InterPro"/>
</dbReference>
<dbReference type="InterPro" id="IPR000253">
    <property type="entry name" value="FHA_dom"/>
</dbReference>
<sequence>VPHTTTKIIIAQEDGTVVGQYFLGQGAHLIGREAHCVIQLEADHVSREHARLNISAELIEIEDLGSTSGTYLDGVAVKGRIPIQPGQKLWISNLYIDIERQGFGGLVEGSRVGDGRFTLKRELGKGGMGAVWLALDEEVQENVALKLVSDVVGMDSKGLKDLQREVN</sequence>
<dbReference type="EMBL" id="UINC01161420">
    <property type="protein sequence ID" value="SVD60598.1"/>
    <property type="molecule type" value="Genomic_DNA"/>
</dbReference>
<proteinExistence type="predicted"/>
<dbReference type="InterPro" id="IPR017441">
    <property type="entry name" value="Protein_kinase_ATP_BS"/>
</dbReference>
<dbReference type="AlphaFoldDB" id="A0A382WQZ9"/>
<feature type="non-terminal residue" evidence="3">
    <location>
        <position position="167"/>
    </location>
</feature>
<reference evidence="3" key="1">
    <citation type="submission" date="2018-05" db="EMBL/GenBank/DDBJ databases">
        <authorList>
            <person name="Lanie J.A."/>
            <person name="Ng W.-L."/>
            <person name="Kazmierczak K.M."/>
            <person name="Andrzejewski T.M."/>
            <person name="Davidsen T.M."/>
            <person name="Wayne K.J."/>
            <person name="Tettelin H."/>
            <person name="Glass J.I."/>
            <person name="Rusch D."/>
            <person name="Podicherti R."/>
            <person name="Tsui H.-C.T."/>
            <person name="Winkler M.E."/>
        </authorList>
    </citation>
    <scope>NUCLEOTIDE SEQUENCE</scope>
</reference>
<feature type="domain" description="Protein kinase" evidence="2">
    <location>
        <begin position="117"/>
        <end position="167"/>
    </location>
</feature>
<dbReference type="GO" id="GO:0005524">
    <property type="term" value="F:ATP binding"/>
    <property type="evidence" value="ECO:0007669"/>
    <property type="project" value="InterPro"/>
</dbReference>
<accession>A0A382WQZ9</accession>
<dbReference type="CDD" id="cd00060">
    <property type="entry name" value="FHA"/>
    <property type="match status" value="1"/>
</dbReference>
<dbReference type="Gene3D" id="2.60.200.20">
    <property type="match status" value="1"/>
</dbReference>
<organism evidence="3">
    <name type="scientific">marine metagenome</name>
    <dbReference type="NCBI Taxonomy" id="408172"/>
    <lineage>
        <taxon>unclassified sequences</taxon>
        <taxon>metagenomes</taxon>
        <taxon>ecological metagenomes</taxon>
    </lineage>
</organism>
<dbReference type="SUPFAM" id="SSF56112">
    <property type="entry name" value="Protein kinase-like (PK-like)"/>
    <property type="match status" value="1"/>
</dbReference>
<protein>
    <recommendedName>
        <fullName evidence="4">FHA domain-containing protein</fullName>
    </recommendedName>
</protein>